<comment type="caution">
    <text evidence="8">The sequence shown here is derived from an EMBL/GenBank/DDBJ whole genome shotgun (WGS) entry which is preliminary data.</text>
</comment>
<keyword evidence="4 8" id="KW-0808">Transferase</keyword>
<keyword evidence="3" id="KW-0846">Cobalamin</keyword>
<dbReference type="AlphaFoldDB" id="A0A8J6N461"/>
<dbReference type="EC" id="2.5.1.15" evidence="8"/>
<dbReference type="SUPFAM" id="SSF51717">
    <property type="entry name" value="Dihydropteroate synthetase-like"/>
    <property type="match status" value="1"/>
</dbReference>
<evidence type="ECO:0000313" key="9">
    <source>
        <dbReference type="Proteomes" id="UP000650524"/>
    </source>
</evidence>
<dbReference type="InterPro" id="IPR011005">
    <property type="entry name" value="Dihydropteroate_synth-like_sf"/>
</dbReference>
<evidence type="ECO:0000256" key="4">
    <source>
        <dbReference type="ARBA" id="ARBA00022679"/>
    </source>
</evidence>
<dbReference type="GO" id="GO:0008705">
    <property type="term" value="F:methionine synthase activity"/>
    <property type="evidence" value="ECO:0007669"/>
    <property type="project" value="TreeGrafter"/>
</dbReference>
<keyword evidence="2" id="KW-0489">Methyltransferase</keyword>
<name>A0A8J6N461_9DELT</name>
<protein>
    <submittedName>
        <fullName evidence="8">Dihydropteroate synthase</fullName>
        <ecNumber evidence="8">2.5.1.15</ecNumber>
    </submittedName>
</protein>
<dbReference type="GO" id="GO:0046872">
    <property type="term" value="F:metal ion binding"/>
    <property type="evidence" value="ECO:0007669"/>
    <property type="project" value="UniProtKB-KW"/>
</dbReference>
<dbReference type="PROSITE" id="PS50972">
    <property type="entry name" value="PTERIN_BINDING"/>
    <property type="match status" value="1"/>
</dbReference>
<dbReference type="Pfam" id="PF00809">
    <property type="entry name" value="Pterin_bind"/>
    <property type="match status" value="1"/>
</dbReference>
<dbReference type="Proteomes" id="UP000650524">
    <property type="component" value="Unassembled WGS sequence"/>
</dbReference>
<evidence type="ECO:0000256" key="5">
    <source>
        <dbReference type="ARBA" id="ARBA00022723"/>
    </source>
</evidence>
<dbReference type="GO" id="GO:0050667">
    <property type="term" value="P:homocysteine metabolic process"/>
    <property type="evidence" value="ECO:0007669"/>
    <property type="project" value="TreeGrafter"/>
</dbReference>
<dbReference type="GO" id="GO:0046653">
    <property type="term" value="P:tetrahydrofolate metabolic process"/>
    <property type="evidence" value="ECO:0007669"/>
    <property type="project" value="TreeGrafter"/>
</dbReference>
<dbReference type="GO" id="GO:0031419">
    <property type="term" value="F:cobalamin binding"/>
    <property type="evidence" value="ECO:0007669"/>
    <property type="project" value="UniProtKB-KW"/>
</dbReference>
<dbReference type="EMBL" id="JACNJD010000364">
    <property type="protein sequence ID" value="MBC8179264.1"/>
    <property type="molecule type" value="Genomic_DNA"/>
</dbReference>
<dbReference type="NCBIfam" id="NF005719">
    <property type="entry name" value="PRK07535.1"/>
    <property type="match status" value="1"/>
</dbReference>
<dbReference type="GO" id="GO:0004156">
    <property type="term" value="F:dihydropteroate synthase activity"/>
    <property type="evidence" value="ECO:0007669"/>
    <property type="project" value="UniProtKB-EC"/>
</dbReference>
<evidence type="ECO:0000259" key="7">
    <source>
        <dbReference type="PROSITE" id="PS50972"/>
    </source>
</evidence>
<evidence type="ECO:0000313" key="8">
    <source>
        <dbReference type="EMBL" id="MBC8179264.1"/>
    </source>
</evidence>
<keyword evidence="5" id="KW-0479">Metal-binding</keyword>
<dbReference type="GO" id="GO:0032259">
    <property type="term" value="P:methylation"/>
    <property type="evidence" value="ECO:0007669"/>
    <property type="project" value="UniProtKB-KW"/>
</dbReference>
<reference evidence="8 9" key="1">
    <citation type="submission" date="2020-08" db="EMBL/GenBank/DDBJ databases">
        <title>Bridging the membrane lipid divide: bacteria of the FCB group superphylum have the potential to synthesize archaeal ether lipids.</title>
        <authorList>
            <person name="Villanueva L."/>
            <person name="Von Meijenfeldt F.A.B."/>
            <person name="Westbye A.B."/>
            <person name="Yadav S."/>
            <person name="Hopmans E.C."/>
            <person name="Dutilh B.E."/>
            <person name="Sinninghe Damste J.S."/>
        </authorList>
    </citation>
    <scope>NUCLEOTIDE SEQUENCE [LARGE SCALE GENOMIC DNA]</scope>
    <source>
        <strain evidence="8">NIOZ-UU27</strain>
    </source>
</reference>
<dbReference type="InterPro" id="IPR050554">
    <property type="entry name" value="Met_Synthase/Corrinoid"/>
</dbReference>
<proteinExistence type="inferred from homology"/>
<dbReference type="InterPro" id="IPR000489">
    <property type="entry name" value="Pterin-binding_dom"/>
</dbReference>
<evidence type="ECO:0000256" key="2">
    <source>
        <dbReference type="ARBA" id="ARBA00022603"/>
    </source>
</evidence>
<dbReference type="Gene3D" id="3.20.20.20">
    <property type="entry name" value="Dihydropteroate synthase-like"/>
    <property type="match status" value="1"/>
</dbReference>
<organism evidence="8 9">
    <name type="scientific">Candidatus Desulfacyla euxinica</name>
    <dbReference type="NCBI Taxonomy" id="2841693"/>
    <lineage>
        <taxon>Bacteria</taxon>
        <taxon>Deltaproteobacteria</taxon>
        <taxon>Candidatus Desulfacyla</taxon>
    </lineage>
</organism>
<evidence type="ECO:0000256" key="1">
    <source>
        <dbReference type="ARBA" id="ARBA00010398"/>
    </source>
</evidence>
<evidence type="ECO:0000256" key="6">
    <source>
        <dbReference type="ARBA" id="ARBA00023285"/>
    </source>
</evidence>
<accession>A0A8J6N461</accession>
<dbReference type="GO" id="GO:0005829">
    <property type="term" value="C:cytosol"/>
    <property type="evidence" value="ECO:0007669"/>
    <property type="project" value="TreeGrafter"/>
</dbReference>
<gene>
    <name evidence="8" type="ORF">H8E19_17820</name>
</gene>
<feature type="domain" description="Pterin-binding" evidence="7">
    <location>
        <begin position="1"/>
        <end position="264"/>
    </location>
</feature>
<sequence>MLIVAERINSSRRSIERALEANDVNLIQAEATAQAAAGADYIDVNAGTFIGDELDRLKWAVEIVQEAVDLPICIDSPDAAVIEAVVPLVKRSPMINSITLEPLRLEGILPMVAEHGTKVIGLCQSEDTMAESAEEKLQLASQLVERVTKAGIPLDDLYIDPLVYPLATNPQSALATMDGIGRIMEEFPGVHTICGLTNISYGVPKRKLMNRTFLVTAISRGLDAVILDPTDNHLFGALKAVLALISKDEYCIDYIGAFREGRLE</sequence>
<keyword evidence="6" id="KW-0170">Cobalt</keyword>
<dbReference type="PANTHER" id="PTHR45833:SF1">
    <property type="entry name" value="METHIONINE SYNTHASE"/>
    <property type="match status" value="1"/>
</dbReference>
<evidence type="ECO:0000256" key="3">
    <source>
        <dbReference type="ARBA" id="ARBA00022628"/>
    </source>
</evidence>
<dbReference type="PANTHER" id="PTHR45833">
    <property type="entry name" value="METHIONINE SYNTHASE"/>
    <property type="match status" value="1"/>
</dbReference>
<comment type="similarity">
    <text evidence="1">Belongs to the vitamin-B12 dependent methionine synthase family.</text>
</comment>